<evidence type="ECO:0000313" key="2">
    <source>
        <dbReference type="EMBL" id="MDQ0359341.1"/>
    </source>
</evidence>
<feature type="transmembrane region" description="Helical" evidence="1">
    <location>
        <begin position="97"/>
        <end position="116"/>
    </location>
</feature>
<keyword evidence="3" id="KW-1185">Reference proteome</keyword>
<keyword evidence="1" id="KW-1133">Transmembrane helix</keyword>
<protein>
    <recommendedName>
        <fullName evidence="4">DUF2721 domain-containing protein</fullName>
    </recommendedName>
</protein>
<reference evidence="2 3" key="1">
    <citation type="submission" date="2023-07" db="EMBL/GenBank/DDBJ databases">
        <title>Genomic Encyclopedia of Type Strains, Phase IV (KMG-IV): sequencing the most valuable type-strain genomes for metagenomic binning, comparative biology and taxonomic classification.</title>
        <authorList>
            <person name="Goeker M."/>
        </authorList>
    </citation>
    <scope>NUCLEOTIDE SEQUENCE [LARGE SCALE GENOMIC DNA]</scope>
    <source>
        <strain evidence="2 3">DSM 16784</strain>
    </source>
</reference>
<keyword evidence="1" id="KW-0472">Membrane</keyword>
<keyword evidence="1" id="KW-0812">Transmembrane</keyword>
<sequence>MDKLRDEIRNSKYTYTMEVADELNRALSTKQNDDTWILFALVLKYMMQRKANELQYCLMQLSGRIKKSPEFTQEDKDFLTTQLIFLKEFKQRIIRQISLINGVMFLAFCLFAFLFMKGAFEIPVIIIVLLLMIANTFIMYQRILRRSTDADTLRLEEAIEDEQLLQYIQEYKR</sequence>
<feature type="transmembrane region" description="Helical" evidence="1">
    <location>
        <begin position="122"/>
        <end position="140"/>
    </location>
</feature>
<proteinExistence type="predicted"/>
<gene>
    <name evidence="2" type="ORF">J2S15_000072</name>
</gene>
<evidence type="ECO:0000313" key="3">
    <source>
        <dbReference type="Proteomes" id="UP001230220"/>
    </source>
</evidence>
<dbReference type="RefSeq" id="WP_307404380.1">
    <property type="nucleotide sequence ID" value="NZ_JAUSUR010000001.1"/>
</dbReference>
<name>A0ABU0DXH2_9FIRM</name>
<accession>A0ABU0DXH2</accession>
<organism evidence="2 3">
    <name type="scientific">Breznakia pachnodae</name>
    <dbReference type="NCBI Taxonomy" id="265178"/>
    <lineage>
        <taxon>Bacteria</taxon>
        <taxon>Bacillati</taxon>
        <taxon>Bacillota</taxon>
        <taxon>Erysipelotrichia</taxon>
        <taxon>Erysipelotrichales</taxon>
        <taxon>Erysipelotrichaceae</taxon>
        <taxon>Breznakia</taxon>
    </lineage>
</organism>
<evidence type="ECO:0008006" key="4">
    <source>
        <dbReference type="Google" id="ProtNLM"/>
    </source>
</evidence>
<dbReference type="Proteomes" id="UP001230220">
    <property type="component" value="Unassembled WGS sequence"/>
</dbReference>
<evidence type="ECO:0000256" key="1">
    <source>
        <dbReference type="SAM" id="Phobius"/>
    </source>
</evidence>
<comment type="caution">
    <text evidence="2">The sequence shown here is derived from an EMBL/GenBank/DDBJ whole genome shotgun (WGS) entry which is preliminary data.</text>
</comment>
<dbReference type="EMBL" id="JAUSUR010000001">
    <property type="protein sequence ID" value="MDQ0359341.1"/>
    <property type="molecule type" value="Genomic_DNA"/>
</dbReference>